<dbReference type="Proteomes" id="UP000467635">
    <property type="component" value="Unassembled WGS sequence"/>
</dbReference>
<protein>
    <submittedName>
        <fullName evidence="1">Uncharacterized protein</fullName>
    </submittedName>
</protein>
<proteinExistence type="predicted"/>
<name>A0A7X2MDV4_9LACO</name>
<reference evidence="1 2" key="1">
    <citation type="submission" date="2019-11" db="EMBL/GenBank/DDBJ databases">
        <title>Draft Genome Sequence of Plant Growth-Promoting Rhizosphere-Associated Bacteria.</title>
        <authorList>
            <person name="Vasilyev I.Y."/>
            <person name="Radchenko V."/>
            <person name="Ilnitskaya E.V."/>
        </authorList>
    </citation>
    <scope>NUCLEOTIDE SEQUENCE [LARGE SCALE GENOMIC DNA]</scope>
    <source>
        <strain evidence="1 2">VRA_01-1sq_f</strain>
    </source>
</reference>
<dbReference type="AlphaFoldDB" id="A0A7X2MDV4"/>
<gene>
    <name evidence="1" type="ORF">GKC33_02235</name>
</gene>
<comment type="caution">
    <text evidence="1">The sequence shown here is derived from an EMBL/GenBank/DDBJ whole genome shotgun (WGS) entry which is preliminary data.</text>
</comment>
<organism evidence="1 2">
    <name type="scientific">Ligilactobacillus salivarius</name>
    <dbReference type="NCBI Taxonomy" id="1624"/>
    <lineage>
        <taxon>Bacteria</taxon>
        <taxon>Bacillati</taxon>
        <taxon>Bacillota</taxon>
        <taxon>Bacilli</taxon>
        <taxon>Lactobacillales</taxon>
        <taxon>Lactobacillaceae</taxon>
        <taxon>Ligilactobacillus</taxon>
    </lineage>
</organism>
<evidence type="ECO:0000313" key="2">
    <source>
        <dbReference type="Proteomes" id="UP000467635"/>
    </source>
</evidence>
<evidence type="ECO:0000313" key="1">
    <source>
        <dbReference type="EMBL" id="MSE07579.1"/>
    </source>
</evidence>
<dbReference type="EMBL" id="WKKX01000047">
    <property type="protein sequence ID" value="MSE07579.1"/>
    <property type="molecule type" value="Genomic_DNA"/>
</dbReference>
<accession>A0A7X2MDV4</accession>
<sequence>MANKFTTKVTNEGVTLLQEASQQDKKVEFINAIASSTAYSESQLISETYDDINSRASKNQTGTINNITIDKNITRMELVFDGHDVKSDYTLNSIFLIAKLKDSQDLKLFAVIKANQPQYMNSYDGSGSTNLQINLGIKFSNNDRVTLQVDTAAIATLGDLSNLRNETQTKLDKETSRATEKETSLQKDLEIEKNRASQSEIELQNKIDSEISRAQKTEKDITASLSAEKNRAIQVENDLSGRITTEQNRAMSRENYIDVKIDKEKDRATSKENSLEQLFDTERRRATDAENTLSGRININHNDVVARYNVLNNSIDIEKNRAMTKENSLDKRIDGVQKSVTDEQTRATTKENEIDNNLQSVKNSLDDLQVGGTNLLTGTSNEWKTWTGTGWANQTLDAGPINLDAGTYTFRAEIDNTGNSQKNVKAEIYVESKSKNMYDLASYYHEEIVEANSKGYVKATFTIKTPLERVRIRPHTVVGGVLLTTTTIKWRKEKLEQGTIATDWSPAPEDLATKLQLNQVIDTTNNMQKQITDETSRATKAEKDIKDLANSNKSRLDAKDAHIFIDNKSDDVTNIFDVRDKYNTKNIIQSLVGDEWGSAVGIGNAGLTVIGGGESSSSILHHVKNKTAIDGTVYQPQNEELFLASDSNVKIITNTQDSSNPANYKVTNFDTNGNMKLPGDVYINGGSYSISDMFKFMEAPNLIYNSEFMVDHGVISGWNDFTNINSQKDGYLGSKALYITAPMRANSPTEADTRIFYSKEIKGLGRYPNSRPKIFSLSFKIMPLSYKTFSKDLYIIPYFSFNNGSEISIENSIIKAGSSTQTWYNFEKIFTINDSYDNGFRIKFKIIGISQTNVLLSQPMLSATPIPIPYKPNYGNIADFMVGGVVNYFENSHDKWTDTLTTNGYVFERCLISDPEIIEKMKGKTIRISTEFKENDTNLNLEFWYYDETNKRISSGGLRELKTDEAGSAGLYVNVPDKDMNKLDFVISSSAITGAHIKLRNESIVII</sequence>